<feature type="compositionally biased region" description="Polar residues" evidence="7">
    <location>
        <begin position="9"/>
        <end position="18"/>
    </location>
</feature>
<keyword evidence="4" id="KW-0819">tRNA processing</keyword>
<keyword evidence="2" id="KW-0808">Transferase</keyword>
<dbReference type="GO" id="GO:0016432">
    <property type="term" value="F:tRNA-uridine aminocarboxypropyltransferase activity"/>
    <property type="evidence" value="ECO:0007669"/>
    <property type="project" value="UniProtKB-EC"/>
</dbReference>
<comment type="similarity">
    <text evidence="5">Belongs to the TDD superfamily. DTWD2 family.</text>
</comment>
<dbReference type="VEuPathDB" id="ToxoDB:EPH_0005860"/>
<dbReference type="SMART" id="SM01144">
    <property type="entry name" value="DTW"/>
    <property type="match status" value="1"/>
</dbReference>
<evidence type="ECO:0000256" key="1">
    <source>
        <dbReference type="ARBA" id="ARBA00012386"/>
    </source>
</evidence>
<evidence type="ECO:0000313" key="9">
    <source>
        <dbReference type="EMBL" id="CDI75596.1"/>
    </source>
</evidence>
<evidence type="ECO:0000256" key="3">
    <source>
        <dbReference type="ARBA" id="ARBA00022691"/>
    </source>
</evidence>
<dbReference type="InterPro" id="IPR005636">
    <property type="entry name" value="DTW"/>
</dbReference>
<evidence type="ECO:0000256" key="2">
    <source>
        <dbReference type="ARBA" id="ARBA00022679"/>
    </source>
</evidence>
<evidence type="ECO:0000256" key="6">
    <source>
        <dbReference type="ARBA" id="ARBA00048718"/>
    </source>
</evidence>
<proteinExistence type="inferred from homology"/>
<evidence type="ECO:0000256" key="5">
    <source>
        <dbReference type="ARBA" id="ARBA00034489"/>
    </source>
</evidence>
<organism evidence="9 10">
    <name type="scientific">Eimeria praecox</name>
    <dbReference type="NCBI Taxonomy" id="51316"/>
    <lineage>
        <taxon>Eukaryota</taxon>
        <taxon>Sar</taxon>
        <taxon>Alveolata</taxon>
        <taxon>Apicomplexa</taxon>
        <taxon>Conoidasida</taxon>
        <taxon>Coccidia</taxon>
        <taxon>Eucoccidiorida</taxon>
        <taxon>Eimeriorina</taxon>
        <taxon>Eimeriidae</taxon>
        <taxon>Eimeria</taxon>
    </lineage>
</organism>
<dbReference type="Pfam" id="PF03942">
    <property type="entry name" value="DTW"/>
    <property type="match status" value="1"/>
</dbReference>
<reference evidence="9" key="1">
    <citation type="submission" date="2013-10" db="EMBL/GenBank/DDBJ databases">
        <title>Genomic analysis of the causative agents of coccidiosis in chickens.</title>
        <authorList>
            <person name="Reid A.J."/>
            <person name="Blake D."/>
            <person name="Billington K."/>
            <person name="Browne H."/>
            <person name="Dunn M."/>
            <person name="Hung S."/>
            <person name="Kawahara F."/>
            <person name="Miranda-Saavedra D."/>
            <person name="Mourier T."/>
            <person name="Nagra H."/>
            <person name="Otto T.D."/>
            <person name="Rawlings N."/>
            <person name="Sanchez A."/>
            <person name="Sanders M."/>
            <person name="Subramaniam C."/>
            <person name="Tay Y."/>
            <person name="Dear P."/>
            <person name="Doerig C."/>
            <person name="Gruber A."/>
            <person name="Parkinson J."/>
            <person name="Shirley M."/>
            <person name="Wan K.L."/>
            <person name="Berriman M."/>
            <person name="Tomley F."/>
            <person name="Pain A."/>
        </authorList>
    </citation>
    <scope>NUCLEOTIDE SEQUENCE [LARGE SCALE GENOMIC DNA]</scope>
    <source>
        <strain evidence="9">Houghton</strain>
    </source>
</reference>
<dbReference type="OrthoDB" id="447422at2759"/>
<reference evidence="9" key="2">
    <citation type="submission" date="2013-10" db="EMBL/GenBank/DDBJ databases">
        <authorList>
            <person name="Aslett M."/>
        </authorList>
    </citation>
    <scope>NUCLEOTIDE SEQUENCE [LARGE SCALE GENOMIC DNA]</scope>
    <source>
        <strain evidence="9">Houghton</strain>
    </source>
</reference>
<dbReference type="Proteomes" id="UP000018201">
    <property type="component" value="Unassembled WGS sequence"/>
</dbReference>
<feature type="domain" description="DTW" evidence="8">
    <location>
        <begin position="119"/>
        <end position="396"/>
    </location>
</feature>
<sequence>MPPVDAAGQQATGTSECSFPSAACEARHAAGEAEAEKEEGEVSKDSSPAAAFIGDSMQQQGRRLGHHQQQQRQNEQWQQKQHERKEQQQKREHSEYEKTGQGQEGEDQNQQPKSQNSKRRRVCSGCNRPCSVCYCSIIQGRDLSLSDPDVSSVVNRVLIFMHPLEKKRKNGSVRVLQKLVKGIEIWPHRRPGCCPFAAEQQQQPQQQEGEEKQHEMHGNEVLQEQEGPSPASSAVSRSEGLKASIVDCEVEGAAERSQQQQKQQQHAELQRQPQPEQQGQQDQQHLCTRDGVAVCDTTRMVLLFPTEASLALGVGSLPVRLPVTLLAIDGTWKEAKEMFSASPWLQQLPAVHLPMQSMDPVHHASAASAAGTVIANADADDAASCGSSRRTDSAAPCSVWTPYTMPVLLQLRGLLLPMRMLMMLHPVAVAGGRIVQRRSASLGPTG</sequence>
<feature type="region of interest" description="Disordered" evidence="7">
    <location>
        <begin position="252"/>
        <end position="284"/>
    </location>
</feature>
<evidence type="ECO:0000313" key="10">
    <source>
        <dbReference type="Proteomes" id="UP000018201"/>
    </source>
</evidence>
<dbReference type="PANTHER" id="PTHR21392:SF0">
    <property type="entry name" value="TRNA-URIDINE AMINOCARBOXYPROPYLTRANSFERASE 2"/>
    <property type="match status" value="1"/>
</dbReference>
<accession>U6G5U0</accession>
<gene>
    <name evidence="9" type="ORF">EPH_0005860</name>
</gene>
<keyword evidence="10" id="KW-1185">Reference proteome</keyword>
<keyword evidence="3" id="KW-0949">S-adenosyl-L-methionine</keyword>
<feature type="compositionally biased region" description="Low complexity" evidence="7">
    <location>
        <begin position="58"/>
        <end position="79"/>
    </location>
</feature>
<dbReference type="EMBL" id="HG691012">
    <property type="protein sequence ID" value="CDI75596.1"/>
    <property type="molecule type" value="Genomic_DNA"/>
</dbReference>
<feature type="compositionally biased region" description="Low complexity" evidence="7">
    <location>
        <begin position="258"/>
        <end position="284"/>
    </location>
</feature>
<feature type="region of interest" description="Disordered" evidence="7">
    <location>
        <begin position="1"/>
        <end position="124"/>
    </location>
</feature>
<comment type="catalytic activity">
    <reaction evidence="6">
        <text>a uridine in tRNA + S-adenosyl-L-methionine = a 3-[(3S)-3-amino-3-carboxypropyl]uridine in tRNA + S-methyl-5'-thioadenosine + H(+)</text>
        <dbReference type="Rhea" id="RHEA:62432"/>
        <dbReference type="Rhea" id="RHEA-COMP:13339"/>
        <dbReference type="Rhea" id="RHEA-COMP:16092"/>
        <dbReference type="ChEBI" id="CHEBI:15378"/>
        <dbReference type="ChEBI" id="CHEBI:17509"/>
        <dbReference type="ChEBI" id="CHEBI:59789"/>
        <dbReference type="ChEBI" id="CHEBI:65315"/>
        <dbReference type="ChEBI" id="CHEBI:82930"/>
        <dbReference type="EC" id="2.5.1.25"/>
    </reaction>
</comment>
<protein>
    <recommendedName>
        <fullName evidence="1">tRNA-uridine aminocarboxypropyltransferase</fullName>
        <ecNumber evidence="1">2.5.1.25</ecNumber>
    </recommendedName>
</protein>
<feature type="region of interest" description="Disordered" evidence="7">
    <location>
        <begin position="194"/>
        <end position="238"/>
    </location>
</feature>
<dbReference type="EC" id="2.5.1.25" evidence="1"/>
<feature type="compositionally biased region" description="Basic and acidic residues" evidence="7">
    <location>
        <begin position="80"/>
        <end position="98"/>
    </location>
</feature>
<dbReference type="GO" id="GO:0008033">
    <property type="term" value="P:tRNA processing"/>
    <property type="evidence" value="ECO:0007669"/>
    <property type="project" value="UniProtKB-KW"/>
</dbReference>
<evidence type="ECO:0000256" key="4">
    <source>
        <dbReference type="ARBA" id="ARBA00022694"/>
    </source>
</evidence>
<dbReference type="InterPro" id="IPR039262">
    <property type="entry name" value="DTWD2/TAPT"/>
</dbReference>
<dbReference type="PANTHER" id="PTHR21392">
    <property type="entry name" value="TRNA-URIDINE AMINOCARBOXYPROPYLTRANSFERASE 2"/>
    <property type="match status" value="1"/>
</dbReference>
<dbReference type="AlphaFoldDB" id="U6G5U0"/>
<evidence type="ECO:0000256" key="7">
    <source>
        <dbReference type="SAM" id="MobiDB-lite"/>
    </source>
</evidence>
<name>U6G5U0_9EIME</name>
<evidence type="ECO:0000259" key="8">
    <source>
        <dbReference type="SMART" id="SM01144"/>
    </source>
</evidence>
<feature type="compositionally biased region" description="Basic and acidic residues" evidence="7">
    <location>
        <begin position="209"/>
        <end position="218"/>
    </location>
</feature>